<proteinExistence type="predicted"/>
<sequence>MALEVLQCGFNGRIVNGYGIYSDPSDRDLLEARKAIDAALLDMTATKWPTEAEYDLAEQA</sequence>
<dbReference type="EMBL" id="JADBEC010000002">
    <property type="protein sequence ID" value="MBE1508798.1"/>
    <property type="molecule type" value="Genomic_DNA"/>
</dbReference>
<protein>
    <submittedName>
        <fullName evidence="1">Uncharacterized protein</fullName>
    </submittedName>
</protein>
<evidence type="ECO:0000313" key="1">
    <source>
        <dbReference type="EMBL" id="MBE1508798.1"/>
    </source>
</evidence>
<keyword evidence="2" id="KW-1185">Reference proteome</keyword>
<reference evidence="1 2" key="1">
    <citation type="submission" date="2020-10" db="EMBL/GenBank/DDBJ databases">
        <title>Sequencing the genomes of 1000 actinobacteria strains.</title>
        <authorList>
            <person name="Klenk H.-P."/>
        </authorList>
    </citation>
    <scope>NUCLEOTIDE SEQUENCE [LARGE SCALE GENOMIC DNA]</scope>
    <source>
        <strain evidence="1 2">DSM 7307</strain>
    </source>
</reference>
<gene>
    <name evidence="1" type="ORF">H4W29_006043</name>
</gene>
<evidence type="ECO:0000313" key="2">
    <source>
        <dbReference type="Proteomes" id="UP000620262"/>
    </source>
</evidence>
<dbReference type="RefSeq" id="WP_246517507.1">
    <property type="nucleotide sequence ID" value="NZ_BAAAVL010000011.1"/>
</dbReference>
<organism evidence="1 2">
    <name type="scientific">Rhizobium viscosum</name>
    <name type="common">Arthrobacter viscosus</name>
    <dbReference type="NCBI Taxonomy" id="1673"/>
    <lineage>
        <taxon>Bacteria</taxon>
        <taxon>Pseudomonadati</taxon>
        <taxon>Pseudomonadota</taxon>
        <taxon>Alphaproteobacteria</taxon>
        <taxon>Hyphomicrobiales</taxon>
        <taxon>Rhizobiaceae</taxon>
        <taxon>Rhizobium/Agrobacterium group</taxon>
        <taxon>Rhizobium</taxon>
    </lineage>
</organism>
<dbReference type="Proteomes" id="UP000620262">
    <property type="component" value="Unassembled WGS sequence"/>
</dbReference>
<accession>A0ABR9J001</accession>
<comment type="caution">
    <text evidence="1">The sequence shown here is derived from an EMBL/GenBank/DDBJ whole genome shotgun (WGS) entry which is preliminary data.</text>
</comment>
<name>A0ABR9J001_RHIVS</name>